<dbReference type="Gene3D" id="3.30.9.10">
    <property type="entry name" value="D-Amino Acid Oxidase, subunit A, domain 2"/>
    <property type="match status" value="1"/>
</dbReference>
<dbReference type="GO" id="GO:0004497">
    <property type="term" value="F:monooxygenase activity"/>
    <property type="evidence" value="ECO:0007669"/>
    <property type="project" value="UniProtKB-ARBA"/>
</dbReference>
<evidence type="ECO:0000313" key="7">
    <source>
        <dbReference type="EMBL" id="MBS4222021.1"/>
    </source>
</evidence>
<evidence type="ECO:0000256" key="4">
    <source>
        <dbReference type="ARBA" id="ARBA00023014"/>
    </source>
</evidence>
<reference evidence="7 8" key="1">
    <citation type="submission" date="2021-05" db="EMBL/GenBank/DDBJ databases">
        <title>Novel Bacillus species.</title>
        <authorList>
            <person name="Liu G."/>
        </authorList>
    </citation>
    <scope>NUCLEOTIDE SEQUENCE [LARGE SCALE GENOMIC DNA]</scope>
    <source>
        <strain evidence="7 8">FJAT-49682</strain>
    </source>
</reference>
<sequence>MNTKNTGEEILPHAPASFWIESTKLETFPTLDKDIDVEVAIIGGGITGISTAFNLVKEGFKVAVFEASSVLNGTTGHTTAKITAQHGLIYDELISHFGEESAKQYFEANENARRFIEECINLHGIECGYGKEDAYVYASSKDHVKDLKKEADAYERLGIDGGFTEEIPLSINAVGAVVMKNQAQFHPLQYLSKLIDFIKENGGVIYEQSVATQMENGNPAVVHFRNGVKVKAKYVVSASHFPFHDGRGYFARLFPKRSYVLAVKTDKPFPGGMYINAEKPTRSIRSVTINGNEALLISGDGHKTGQGEPEIKHYEALEKFAVENFGAKEIIYRWSAQDLVTPDKVPYIGRISEGNDNVFVATGYKKWGMSTSILASLLITDLIIGKDNRYTDLFSPSRFVTDPSIKKVVKENINVAANLISGKFDRPDKELKDIKEGEGAVVTIKGGRAGAFKTEAGQLFVVDTTCTHMGCEINWNSGDRTWDCPCHGSRFSYEGEVIEGPAQRPLKRIDPDSIDYTTS</sequence>
<dbReference type="PANTHER" id="PTHR13847:SF274">
    <property type="entry name" value="RIESKE 2FE-2S IRON-SULFUR PROTEIN YHFW-RELATED"/>
    <property type="match status" value="1"/>
</dbReference>
<organism evidence="7 8">
    <name type="scientific">Lederbergia citrea</name>
    <dbReference type="NCBI Taxonomy" id="2833581"/>
    <lineage>
        <taxon>Bacteria</taxon>
        <taxon>Bacillati</taxon>
        <taxon>Bacillota</taxon>
        <taxon>Bacilli</taxon>
        <taxon>Bacillales</taxon>
        <taxon>Bacillaceae</taxon>
        <taxon>Lederbergia</taxon>
    </lineage>
</organism>
<dbReference type="Proteomes" id="UP000676456">
    <property type="component" value="Unassembled WGS sequence"/>
</dbReference>
<dbReference type="AlphaFoldDB" id="A0A942UIC6"/>
<dbReference type="RefSeq" id="WP_213096995.1">
    <property type="nucleotide sequence ID" value="NZ_JAGYPH010000001.1"/>
</dbReference>
<dbReference type="GO" id="GO:0046872">
    <property type="term" value="F:metal ion binding"/>
    <property type="evidence" value="ECO:0007669"/>
    <property type="project" value="UniProtKB-KW"/>
</dbReference>
<protein>
    <submittedName>
        <fullName evidence="7">FAD-dependent oxidoreductase</fullName>
    </submittedName>
</protein>
<feature type="domain" description="Rieske" evidence="6">
    <location>
        <begin position="426"/>
        <end position="519"/>
    </location>
</feature>
<dbReference type="Gene3D" id="3.50.50.60">
    <property type="entry name" value="FAD/NAD(P)-binding domain"/>
    <property type="match status" value="1"/>
</dbReference>
<dbReference type="InterPro" id="IPR017941">
    <property type="entry name" value="Rieske_2Fe-2S"/>
</dbReference>
<dbReference type="InterPro" id="IPR005805">
    <property type="entry name" value="Rieske_Fe-S_prot_C"/>
</dbReference>
<dbReference type="PANTHER" id="PTHR13847">
    <property type="entry name" value="SARCOSINE DEHYDROGENASE-RELATED"/>
    <property type="match status" value="1"/>
</dbReference>
<keyword evidence="8" id="KW-1185">Reference proteome</keyword>
<evidence type="ECO:0000256" key="5">
    <source>
        <dbReference type="ARBA" id="ARBA00023157"/>
    </source>
</evidence>
<dbReference type="GO" id="GO:0016705">
    <property type="term" value="F:oxidoreductase activity, acting on paired donors, with incorporation or reduction of molecular oxygen"/>
    <property type="evidence" value="ECO:0007669"/>
    <property type="project" value="UniProtKB-ARBA"/>
</dbReference>
<evidence type="ECO:0000256" key="1">
    <source>
        <dbReference type="ARBA" id="ARBA00022714"/>
    </source>
</evidence>
<gene>
    <name evidence="7" type="ORF">KHA91_04540</name>
</gene>
<keyword evidence="4" id="KW-0411">Iron-sulfur</keyword>
<dbReference type="Pfam" id="PF00355">
    <property type="entry name" value="Rieske"/>
    <property type="match status" value="1"/>
</dbReference>
<dbReference type="Pfam" id="PF01266">
    <property type="entry name" value="DAO"/>
    <property type="match status" value="1"/>
</dbReference>
<dbReference type="InterPro" id="IPR038010">
    <property type="entry name" value="YhfW_C"/>
</dbReference>
<evidence type="ECO:0000256" key="2">
    <source>
        <dbReference type="ARBA" id="ARBA00022723"/>
    </source>
</evidence>
<comment type="caution">
    <text evidence="7">The sequence shown here is derived from an EMBL/GenBank/DDBJ whole genome shotgun (WGS) entry which is preliminary data.</text>
</comment>
<evidence type="ECO:0000259" key="6">
    <source>
        <dbReference type="PROSITE" id="PS51296"/>
    </source>
</evidence>
<dbReference type="FunFam" id="2.102.10.10:FF:000014">
    <property type="entry name" value="Oxidoreductase, FAD dependent"/>
    <property type="match status" value="1"/>
</dbReference>
<proteinExistence type="predicted"/>
<keyword evidence="2" id="KW-0479">Metal-binding</keyword>
<dbReference type="InterPro" id="IPR006076">
    <property type="entry name" value="FAD-dep_OxRdtase"/>
</dbReference>
<name>A0A942UIC6_9BACI</name>
<dbReference type="InterPro" id="IPR036922">
    <property type="entry name" value="Rieske_2Fe-2S_sf"/>
</dbReference>
<keyword evidence="1" id="KW-0001">2Fe-2S</keyword>
<dbReference type="SUPFAM" id="SSF50022">
    <property type="entry name" value="ISP domain"/>
    <property type="match status" value="1"/>
</dbReference>
<dbReference type="Gene3D" id="2.102.10.10">
    <property type="entry name" value="Rieske [2Fe-2S] iron-sulphur domain"/>
    <property type="match status" value="1"/>
</dbReference>
<dbReference type="GO" id="GO:0051537">
    <property type="term" value="F:2 iron, 2 sulfur cluster binding"/>
    <property type="evidence" value="ECO:0007669"/>
    <property type="project" value="UniProtKB-KW"/>
</dbReference>
<keyword evidence="3" id="KW-0408">Iron</keyword>
<dbReference type="PRINTS" id="PR00162">
    <property type="entry name" value="RIESKE"/>
</dbReference>
<keyword evidence="5" id="KW-1015">Disulfide bond</keyword>
<dbReference type="PROSITE" id="PS51296">
    <property type="entry name" value="RIESKE"/>
    <property type="match status" value="1"/>
</dbReference>
<dbReference type="GO" id="GO:0016020">
    <property type="term" value="C:membrane"/>
    <property type="evidence" value="ECO:0007669"/>
    <property type="project" value="InterPro"/>
</dbReference>
<accession>A0A942UIC6</accession>
<dbReference type="SUPFAM" id="SSF51971">
    <property type="entry name" value="Nucleotide-binding domain"/>
    <property type="match status" value="1"/>
</dbReference>
<evidence type="ECO:0000256" key="3">
    <source>
        <dbReference type="ARBA" id="ARBA00023004"/>
    </source>
</evidence>
<evidence type="ECO:0000313" key="8">
    <source>
        <dbReference type="Proteomes" id="UP000676456"/>
    </source>
</evidence>
<dbReference type="GO" id="GO:0005737">
    <property type="term" value="C:cytoplasm"/>
    <property type="evidence" value="ECO:0007669"/>
    <property type="project" value="TreeGrafter"/>
</dbReference>
<dbReference type="InterPro" id="IPR036188">
    <property type="entry name" value="FAD/NAD-bd_sf"/>
</dbReference>
<dbReference type="EMBL" id="JAGYPN010000001">
    <property type="protein sequence ID" value="MBS4222021.1"/>
    <property type="molecule type" value="Genomic_DNA"/>
</dbReference>
<dbReference type="CDD" id="cd03477">
    <property type="entry name" value="Rieske_YhfW_C"/>
    <property type="match status" value="1"/>
</dbReference>